<organism evidence="2 3">
    <name type="scientific">Galleria mellonella</name>
    <name type="common">Greater wax moth</name>
    <dbReference type="NCBI Taxonomy" id="7137"/>
    <lineage>
        <taxon>Eukaryota</taxon>
        <taxon>Metazoa</taxon>
        <taxon>Ecdysozoa</taxon>
        <taxon>Arthropoda</taxon>
        <taxon>Hexapoda</taxon>
        <taxon>Insecta</taxon>
        <taxon>Pterygota</taxon>
        <taxon>Neoptera</taxon>
        <taxon>Endopterygota</taxon>
        <taxon>Lepidoptera</taxon>
        <taxon>Glossata</taxon>
        <taxon>Ditrysia</taxon>
        <taxon>Pyraloidea</taxon>
        <taxon>Pyralidae</taxon>
        <taxon>Galleriinae</taxon>
        <taxon>Galleria</taxon>
    </lineage>
</organism>
<dbReference type="GeneID" id="113518214"/>
<dbReference type="Proteomes" id="UP001652740">
    <property type="component" value="Unplaced"/>
</dbReference>
<dbReference type="InParanoid" id="A0A6J3C495"/>
<keyword evidence="2" id="KW-1185">Reference proteome</keyword>
<evidence type="ECO:0000256" key="1">
    <source>
        <dbReference type="SAM" id="MobiDB-lite"/>
    </source>
</evidence>
<evidence type="ECO:0000313" key="2">
    <source>
        <dbReference type="Proteomes" id="UP001652740"/>
    </source>
</evidence>
<evidence type="ECO:0000313" key="3">
    <source>
        <dbReference type="RefSeq" id="XP_031767512.2"/>
    </source>
</evidence>
<name>A0A6J3C495_GALME</name>
<reference evidence="3" key="1">
    <citation type="submission" date="2025-08" db="UniProtKB">
        <authorList>
            <consortium name="RefSeq"/>
        </authorList>
    </citation>
    <scope>IDENTIFICATION</scope>
    <source>
        <tissue evidence="3">Whole larvae</tissue>
    </source>
</reference>
<feature type="region of interest" description="Disordered" evidence="1">
    <location>
        <begin position="1"/>
        <end position="21"/>
    </location>
</feature>
<accession>A0A6J3C495</accession>
<feature type="region of interest" description="Disordered" evidence="1">
    <location>
        <begin position="246"/>
        <end position="353"/>
    </location>
</feature>
<dbReference type="AlphaFoldDB" id="A0A6J3C495"/>
<proteinExistence type="predicted"/>
<protein>
    <submittedName>
        <fullName evidence="3">Uncharacterized protein LOC113518214 isoform X1</fullName>
    </submittedName>
</protein>
<sequence>MGDGLKLTKDKRHRSSSSLAGVILEGTQSERKLDIRVSIPEVDDQFAVAEARCDDLQEKIDMVKSLKRKRKLKKRSMTRLIDPPAIAETVPFVTIRTQPKKTLMVTEVSQQATRLRQLDIPQNPTRGYLDPATVEQHHMIGQMHGYDRTYRPQQEQTIIKQSVIDQKTATKPHVRRARADGDYTNVLKDTCGQRVQYRYNAPLEVACGDDELADYSDNDIIEEHNDALSAMNKRLMVPQQRYQVKSSSVCHRRHVPREQKEAGTKWSNENAEDSRETWRASSSPVYRRRQNKNRTLQNNAPAPVPEERPVVELFSKAGYRSSPSPDAHLQYAPTDKKNKRTREPQPYEDQTTGPLENVMSIATKKAQEYRHPRRVKYRSRRYELPTVASQMKQAGMRYSYGNANHTNIPFVVSKSTAPSHNIGVNIQQVLNGIKVQQPLSGIPLTIAHHMGLGHIPFYDSKSTTVQPSLDNHEINAIKVGRRILRLPSYKYMSYNRLLTLYREGDGMVSRFLRAISRPHYFYTSMYNSLNTNREDLDGATSKGRAGSQEAKQSLAEYATLYREYEHIEKCIKEGNCEPELERRKEELSREMAAREDYIRRVVQEYRSSAEIDQSVLRASASTAEDGYRHSTFKLNLGERQQ</sequence>
<gene>
    <name evidence="3" type="primary">LOC113518214</name>
</gene>
<dbReference type="KEGG" id="gmw:113518214"/>
<dbReference type="RefSeq" id="XP_031767512.2">
    <property type="nucleotide sequence ID" value="XM_031911652.2"/>
</dbReference>